<dbReference type="Proteomes" id="UP001432322">
    <property type="component" value="Unassembled WGS sequence"/>
</dbReference>
<feature type="domain" description="MATH" evidence="2">
    <location>
        <begin position="21"/>
        <end position="143"/>
    </location>
</feature>
<dbReference type="Pfam" id="PF00651">
    <property type="entry name" value="BTB"/>
    <property type="match status" value="1"/>
</dbReference>
<dbReference type="EMBL" id="BTSY01000297">
    <property type="protein sequence ID" value="GMT37846.1"/>
    <property type="molecule type" value="Genomic_DNA"/>
</dbReference>
<dbReference type="InterPro" id="IPR011333">
    <property type="entry name" value="SKP1/BTB/POZ_sf"/>
</dbReference>
<dbReference type="PROSITE" id="PS50097">
    <property type="entry name" value="BTB"/>
    <property type="match status" value="1"/>
</dbReference>
<dbReference type="SUPFAM" id="SSF49599">
    <property type="entry name" value="TRAF domain-like"/>
    <property type="match status" value="1"/>
</dbReference>
<dbReference type="CDD" id="cd18186">
    <property type="entry name" value="BTB_POZ_ZBTB_KLHL-like"/>
    <property type="match status" value="1"/>
</dbReference>
<dbReference type="PANTHER" id="PTHR47022">
    <property type="entry name" value="BTB AND MATH DOMAIN-CONTAINING PROTEIN 36-RELATED"/>
    <property type="match status" value="1"/>
</dbReference>
<dbReference type="EMBL" id="BTSY01000005">
    <property type="protein sequence ID" value="GMT30999.1"/>
    <property type="molecule type" value="Genomic_DNA"/>
</dbReference>
<dbReference type="Pfam" id="PF00917">
    <property type="entry name" value="MATH"/>
    <property type="match status" value="1"/>
</dbReference>
<dbReference type="PROSITE" id="PS50144">
    <property type="entry name" value="MATH"/>
    <property type="match status" value="1"/>
</dbReference>
<dbReference type="CDD" id="cd00121">
    <property type="entry name" value="MATH"/>
    <property type="match status" value="1"/>
</dbReference>
<keyword evidence="5" id="KW-1185">Reference proteome</keyword>
<evidence type="ECO:0000259" key="2">
    <source>
        <dbReference type="PROSITE" id="PS50144"/>
    </source>
</evidence>
<dbReference type="SMART" id="SM00061">
    <property type="entry name" value="MATH"/>
    <property type="match status" value="1"/>
</dbReference>
<feature type="non-terminal residue" evidence="4">
    <location>
        <position position="1"/>
    </location>
</feature>
<dbReference type="Gene3D" id="3.30.710.10">
    <property type="entry name" value="Potassium Channel Kv1.1, Chain A"/>
    <property type="match status" value="1"/>
</dbReference>
<dbReference type="Gene3D" id="2.60.210.10">
    <property type="entry name" value="Apoptosis, Tumor Necrosis Factor Receptor Associated Protein 2, Chain A"/>
    <property type="match status" value="1"/>
</dbReference>
<sequence>SLPSHLAIMSTVGDHSGRASSGVIRWEVDAISTLDSEGAESHTIEALGVEWDLHLEKASTEGVDHLAAFLRCAENRSNFWSVDVAFEMELFGKDEKSNEIYKFSKRFDCKTLNWGGCNIKWAKLFDKSNNFVKDDKITVEARITFTNIRGLRIVPTIDFTDDSDPRNDGILVIEGKKLHVSKQLLSLHSPYFNTMFYGNFDEKEKKEIEIEDVQYQEFVELLNVIY</sequence>
<dbReference type="PANTHER" id="PTHR47022:SF1">
    <property type="entry name" value="BTB AND MATH DOMAIN-CONTAINING PROTEIN 36-RELATED"/>
    <property type="match status" value="1"/>
</dbReference>
<feature type="domain" description="BTB" evidence="1">
    <location>
        <begin position="167"/>
        <end position="226"/>
    </location>
</feature>
<gene>
    <name evidence="3" type="ORF">PFISCL1PPCAC_22296</name>
    <name evidence="4" type="ORF">PFISCL1PPCAC_29143</name>
</gene>
<dbReference type="InterPro" id="IPR008974">
    <property type="entry name" value="TRAF-like"/>
</dbReference>
<dbReference type="SUPFAM" id="SSF54695">
    <property type="entry name" value="POZ domain"/>
    <property type="match status" value="1"/>
</dbReference>
<dbReference type="InterPro" id="IPR002083">
    <property type="entry name" value="MATH/TRAF_dom"/>
</dbReference>
<evidence type="ECO:0000313" key="5">
    <source>
        <dbReference type="Proteomes" id="UP001432322"/>
    </source>
</evidence>
<name>A0AAV5WZG2_9BILA</name>
<evidence type="ECO:0008006" key="6">
    <source>
        <dbReference type="Google" id="ProtNLM"/>
    </source>
</evidence>
<feature type="non-terminal residue" evidence="4">
    <location>
        <position position="226"/>
    </location>
</feature>
<evidence type="ECO:0000313" key="4">
    <source>
        <dbReference type="EMBL" id="GMT37846.1"/>
    </source>
</evidence>
<reference evidence="4" key="1">
    <citation type="submission" date="2023-10" db="EMBL/GenBank/DDBJ databases">
        <title>Genome assembly of Pristionchus species.</title>
        <authorList>
            <person name="Yoshida K."/>
            <person name="Sommer R.J."/>
        </authorList>
    </citation>
    <scope>NUCLEOTIDE SEQUENCE</scope>
    <source>
        <strain evidence="4">RS5133</strain>
    </source>
</reference>
<organism evidence="4 5">
    <name type="scientific">Pristionchus fissidentatus</name>
    <dbReference type="NCBI Taxonomy" id="1538716"/>
    <lineage>
        <taxon>Eukaryota</taxon>
        <taxon>Metazoa</taxon>
        <taxon>Ecdysozoa</taxon>
        <taxon>Nematoda</taxon>
        <taxon>Chromadorea</taxon>
        <taxon>Rhabditida</taxon>
        <taxon>Rhabditina</taxon>
        <taxon>Diplogasteromorpha</taxon>
        <taxon>Diplogasteroidea</taxon>
        <taxon>Neodiplogasteridae</taxon>
        <taxon>Pristionchus</taxon>
    </lineage>
</organism>
<dbReference type="AlphaFoldDB" id="A0AAV5WZG2"/>
<dbReference type="InterPro" id="IPR000210">
    <property type="entry name" value="BTB/POZ_dom"/>
</dbReference>
<evidence type="ECO:0000313" key="3">
    <source>
        <dbReference type="EMBL" id="GMT30999.1"/>
    </source>
</evidence>
<accession>A0AAV5WZG2</accession>
<comment type="caution">
    <text evidence="4">The sequence shown here is derived from an EMBL/GenBank/DDBJ whole genome shotgun (WGS) entry which is preliminary data.</text>
</comment>
<evidence type="ECO:0000259" key="1">
    <source>
        <dbReference type="PROSITE" id="PS50097"/>
    </source>
</evidence>
<protein>
    <recommendedName>
        <fullName evidence="6">BTB domain-containing protein</fullName>
    </recommendedName>
</protein>
<proteinExistence type="predicted"/>